<evidence type="ECO:0000313" key="3">
    <source>
        <dbReference type="Proteomes" id="UP001172159"/>
    </source>
</evidence>
<feature type="compositionally biased region" description="Low complexity" evidence="1">
    <location>
        <begin position="1"/>
        <end position="15"/>
    </location>
</feature>
<feature type="compositionally biased region" description="Acidic residues" evidence="1">
    <location>
        <begin position="751"/>
        <end position="765"/>
    </location>
</feature>
<sequence>MPPQTRARATPAAPASRVYESTPTVRQVQFPPRRRNMRTYGRTSTPTGMSRLLRQQTLTQIDYVQQTPPPAELREDEDELPTTVPRATFKPKKQPRDKRRKTLGDAPSSSFHTQTITQMYSMTTKTEEDNELRIKDSEDEHDEDELELPCLPSANMSRKEESPERKATRLVSSGPQTPSTKRIKVNLDEVPSSQPTPFTPMLERYSPGSGQSPLKNKSTNVDASAPTVESVTRRPRDLVIEDSFSPGGGLPSSSSILEETPTKAKSSQKRKREPLAEISLGSMELGQDDNSTEATPTKKSYMEIPDSDDELASIGSTPFHTPHKSQGVVGEPGSDAHLRYPGVVPGSGTSNKENCTPRSGQNNARNFSTNDDEAPGTPTPTNKRTTRLSSQKRSSAQPSSQRLLSQRSASKSLVPQKTSSTVEQAEEEDLTASEDELSELSCTPPRPSSSKSKTPTPRHNPEPNILRSILRKAAERPTNASPSKQPRGNTTPQYLTSESSTDQGPTTPTPIRKTVQIQLPPPPSNTLGASSEEQEEEEEEEQEVYKETPQKPHPPKSSPTPQRATQRMTQARSQFWTQGWESQRVPLHVIESLGPQTDHSDIVISVDPEIVNEIVEGRRDHEFREYRFPPQVLRVWMLATDPINEIKYMAVIGPAKQPGEIDGDSGYKGNAEFNRAETKFKFAHELVQVYRLNNPVPLEDMDEHGMGKTAPVRWKYLPPAVVGQLIANLRNAVFVEPGGEAPQAEQFLREDLEEEEAEEEEEEQETQGTSGVTISQQVAEQLRSDIIQSTQVALGQGAGFGQVEDEMDVLNDDTVIPASPEQTLPPIPASQAREFARPGAPRSSQRIRNQHRPSTPSTVRRVGRTRNIIRSSQATTASNQSSPTTSPAKSLGASVPRPHMPGSSELSLPELLDVDMDDDGETQLPVPRGIIASSSQAFATAQDSSDMGMDSEDVRRPPSIIFDSDQE</sequence>
<proteinExistence type="predicted"/>
<feature type="compositionally biased region" description="Polar residues" evidence="1">
    <location>
        <begin position="842"/>
        <end position="858"/>
    </location>
</feature>
<feature type="compositionally biased region" description="Acidic residues" evidence="1">
    <location>
        <begin position="424"/>
        <end position="438"/>
    </location>
</feature>
<feature type="compositionally biased region" description="Polar residues" evidence="1">
    <location>
        <begin position="932"/>
        <end position="945"/>
    </location>
</feature>
<feature type="compositionally biased region" description="Low complexity" evidence="1">
    <location>
        <begin position="389"/>
        <end position="413"/>
    </location>
</feature>
<feature type="compositionally biased region" description="Polar residues" evidence="1">
    <location>
        <begin position="41"/>
        <end position="66"/>
    </location>
</feature>
<feature type="region of interest" description="Disordered" evidence="1">
    <location>
        <begin position="834"/>
        <end position="967"/>
    </location>
</feature>
<feature type="region of interest" description="Disordered" evidence="1">
    <location>
        <begin position="1"/>
        <end position="568"/>
    </location>
</feature>
<feature type="compositionally biased region" description="Polar residues" evidence="1">
    <location>
        <begin position="559"/>
        <end position="568"/>
    </location>
</feature>
<feature type="compositionally biased region" description="Basic and acidic residues" evidence="1">
    <location>
        <begin position="157"/>
        <end position="167"/>
    </location>
</feature>
<reference evidence="2" key="1">
    <citation type="submission" date="2023-06" db="EMBL/GenBank/DDBJ databases">
        <title>Genome-scale phylogeny and comparative genomics of the fungal order Sordariales.</title>
        <authorList>
            <consortium name="Lawrence Berkeley National Laboratory"/>
            <person name="Hensen N."/>
            <person name="Bonometti L."/>
            <person name="Westerberg I."/>
            <person name="Brannstrom I.O."/>
            <person name="Guillou S."/>
            <person name="Cros-Aarteil S."/>
            <person name="Calhoun S."/>
            <person name="Haridas S."/>
            <person name="Kuo A."/>
            <person name="Mondo S."/>
            <person name="Pangilinan J."/>
            <person name="Riley R."/>
            <person name="Labutti K."/>
            <person name="Andreopoulos B."/>
            <person name="Lipzen A."/>
            <person name="Chen C."/>
            <person name="Yanf M."/>
            <person name="Daum C."/>
            <person name="Ng V."/>
            <person name="Clum A."/>
            <person name="Steindorff A."/>
            <person name="Ohm R."/>
            <person name="Martin F."/>
            <person name="Silar P."/>
            <person name="Natvig D."/>
            <person name="Lalanne C."/>
            <person name="Gautier V."/>
            <person name="Ament-Velasquez S.L."/>
            <person name="Kruys A."/>
            <person name="Hutchinson M.I."/>
            <person name="Powell A.J."/>
            <person name="Barry K."/>
            <person name="Miller A.N."/>
            <person name="Grigoriev I.V."/>
            <person name="Debuchy R."/>
            <person name="Gladieux P."/>
            <person name="Thoren M.H."/>
            <person name="Johannesson H."/>
        </authorList>
    </citation>
    <scope>NUCLEOTIDE SEQUENCE</scope>
    <source>
        <strain evidence="2">CBS 540.89</strain>
    </source>
</reference>
<evidence type="ECO:0000313" key="2">
    <source>
        <dbReference type="EMBL" id="KAK0739071.1"/>
    </source>
</evidence>
<feature type="compositionally biased region" description="Polar residues" evidence="1">
    <location>
        <begin position="347"/>
        <end position="369"/>
    </location>
</feature>
<feature type="compositionally biased region" description="Basic residues" evidence="1">
    <location>
        <begin position="89"/>
        <end position="101"/>
    </location>
</feature>
<feature type="compositionally biased region" description="Acidic residues" evidence="1">
    <location>
        <begin position="912"/>
        <end position="921"/>
    </location>
</feature>
<dbReference type="EMBL" id="JAUKTV010000004">
    <property type="protein sequence ID" value="KAK0739071.1"/>
    <property type="molecule type" value="Genomic_DNA"/>
</dbReference>
<feature type="region of interest" description="Disordered" evidence="1">
    <location>
        <begin position="747"/>
        <end position="772"/>
    </location>
</feature>
<organism evidence="2 3">
    <name type="scientific">Apiosordaria backusii</name>
    <dbReference type="NCBI Taxonomy" id="314023"/>
    <lineage>
        <taxon>Eukaryota</taxon>
        <taxon>Fungi</taxon>
        <taxon>Dikarya</taxon>
        <taxon>Ascomycota</taxon>
        <taxon>Pezizomycotina</taxon>
        <taxon>Sordariomycetes</taxon>
        <taxon>Sordariomycetidae</taxon>
        <taxon>Sordariales</taxon>
        <taxon>Lasiosphaeriaceae</taxon>
        <taxon>Apiosordaria</taxon>
    </lineage>
</organism>
<evidence type="ECO:0000256" key="1">
    <source>
        <dbReference type="SAM" id="MobiDB-lite"/>
    </source>
</evidence>
<feature type="compositionally biased region" description="Low complexity" evidence="1">
    <location>
        <begin position="871"/>
        <end position="888"/>
    </location>
</feature>
<comment type="caution">
    <text evidence="2">The sequence shown here is derived from an EMBL/GenBank/DDBJ whole genome shotgun (WGS) entry which is preliminary data.</text>
</comment>
<dbReference type="AlphaFoldDB" id="A0AA40EHY9"/>
<feature type="compositionally biased region" description="Polar residues" evidence="1">
    <location>
        <begin position="208"/>
        <end position="230"/>
    </location>
</feature>
<gene>
    <name evidence="2" type="ORF">B0T21DRAFT_361885</name>
</gene>
<feature type="compositionally biased region" description="Polar residues" evidence="1">
    <location>
        <begin position="478"/>
        <end position="506"/>
    </location>
</feature>
<dbReference type="Proteomes" id="UP001172159">
    <property type="component" value="Unassembled WGS sequence"/>
</dbReference>
<feature type="compositionally biased region" description="Basic and acidic residues" evidence="1">
    <location>
        <begin position="125"/>
        <end position="138"/>
    </location>
</feature>
<feature type="compositionally biased region" description="Low complexity" evidence="1">
    <location>
        <begin position="448"/>
        <end position="457"/>
    </location>
</feature>
<keyword evidence="3" id="KW-1185">Reference proteome</keyword>
<feature type="compositionally biased region" description="Acidic residues" evidence="1">
    <location>
        <begin position="532"/>
        <end position="542"/>
    </location>
</feature>
<protein>
    <submittedName>
        <fullName evidence="2">Uncharacterized protein</fullName>
    </submittedName>
</protein>
<feature type="compositionally biased region" description="Polar residues" evidence="1">
    <location>
        <begin position="170"/>
        <end position="180"/>
    </location>
</feature>
<feature type="compositionally biased region" description="Polar residues" evidence="1">
    <location>
        <begin position="107"/>
        <end position="124"/>
    </location>
</feature>
<accession>A0AA40EHY9</accession>
<name>A0AA40EHY9_9PEZI</name>